<evidence type="ECO:0000256" key="1">
    <source>
        <dbReference type="SAM" id="MobiDB-lite"/>
    </source>
</evidence>
<keyword evidence="3" id="KW-1185">Reference proteome</keyword>
<gene>
    <name evidence="2" type="ORF">BON30_35940</name>
</gene>
<name>A0A1L9B1P0_9BACT</name>
<dbReference type="OrthoDB" id="5382843at2"/>
<accession>A0A1L9B1P0</accession>
<proteinExistence type="predicted"/>
<sequence length="116" mass="12508">MSEEPGWRPTEGGRTLGLMGSEGGTIVRDEEHPAGLRLTLEEDASRSFHALTCGVTGWLVHCRYFSSEAEAAAAWEEMKPALVELALQLPASGPRRLDPSTREAGAKLGAFVARFP</sequence>
<comment type="caution">
    <text evidence="2">The sequence shown here is derived from an EMBL/GenBank/DDBJ whole genome shotgun (WGS) entry which is preliminary data.</text>
</comment>
<reference evidence="2 3" key="2">
    <citation type="submission" date="2016-12" db="EMBL/GenBank/DDBJ databases">
        <title>Draft Genome Sequence of Cystobacter ferrugineus Strain Cbfe23.</title>
        <authorList>
            <person name="Akbar S."/>
            <person name="Dowd S.E."/>
            <person name="Stevens D.C."/>
        </authorList>
    </citation>
    <scope>NUCLEOTIDE SEQUENCE [LARGE SCALE GENOMIC DNA]</scope>
    <source>
        <strain evidence="2 3">Cbfe23</strain>
    </source>
</reference>
<dbReference type="STRING" id="83449.BON30_35940"/>
<protein>
    <submittedName>
        <fullName evidence="2">Uncharacterized protein</fullName>
    </submittedName>
</protein>
<evidence type="ECO:0000313" key="3">
    <source>
        <dbReference type="Proteomes" id="UP000182229"/>
    </source>
</evidence>
<organism evidence="2 3">
    <name type="scientific">Cystobacter ferrugineus</name>
    <dbReference type="NCBI Taxonomy" id="83449"/>
    <lineage>
        <taxon>Bacteria</taxon>
        <taxon>Pseudomonadati</taxon>
        <taxon>Myxococcota</taxon>
        <taxon>Myxococcia</taxon>
        <taxon>Myxococcales</taxon>
        <taxon>Cystobacterineae</taxon>
        <taxon>Archangiaceae</taxon>
        <taxon>Cystobacter</taxon>
    </lineage>
</organism>
<dbReference type="Proteomes" id="UP000182229">
    <property type="component" value="Unassembled WGS sequence"/>
</dbReference>
<dbReference type="EMBL" id="MPIN01000012">
    <property type="protein sequence ID" value="OJH36103.1"/>
    <property type="molecule type" value="Genomic_DNA"/>
</dbReference>
<evidence type="ECO:0000313" key="2">
    <source>
        <dbReference type="EMBL" id="OJH36103.1"/>
    </source>
</evidence>
<reference evidence="3" key="1">
    <citation type="submission" date="2016-11" db="EMBL/GenBank/DDBJ databases">
        <authorList>
            <person name="Shukria A."/>
            <person name="Stevens D.C."/>
        </authorList>
    </citation>
    <scope>NUCLEOTIDE SEQUENCE [LARGE SCALE GENOMIC DNA]</scope>
    <source>
        <strain evidence="3">Cbfe23</strain>
    </source>
</reference>
<feature type="region of interest" description="Disordered" evidence="1">
    <location>
        <begin position="1"/>
        <end position="30"/>
    </location>
</feature>
<dbReference type="AlphaFoldDB" id="A0A1L9B1P0"/>